<name>X1M2T2_9ZZZZ</name>
<comment type="caution">
    <text evidence="1">The sequence shown here is derived from an EMBL/GenBank/DDBJ whole genome shotgun (WGS) entry which is preliminary data.</text>
</comment>
<reference evidence="1" key="1">
    <citation type="journal article" date="2014" name="Front. Microbiol.">
        <title>High frequency of phylogenetically diverse reductive dehalogenase-homologous genes in deep subseafloor sedimentary metagenomes.</title>
        <authorList>
            <person name="Kawai M."/>
            <person name="Futagami T."/>
            <person name="Toyoda A."/>
            <person name="Takaki Y."/>
            <person name="Nishi S."/>
            <person name="Hori S."/>
            <person name="Arai W."/>
            <person name="Tsubouchi T."/>
            <person name="Morono Y."/>
            <person name="Uchiyama I."/>
            <person name="Ito T."/>
            <person name="Fujiyama A."/>
            <person name="Inagaki F."/>
            <person name="Takami H."/>
        </authorList>
    </citation>
    <scope>NUCLEOTIDE SEQUENCE</scope>
    <source>
        <strain evidence="1">Expedition CK06-06</strain>
    </source>
</reference>
<feature type="non-terminal residue" evidence="1">
    <location>
        <position position="1"/>
    </location>
</feature>
<dbReference type="EMBL" id="BARV01006400">
    <property type="protein sequence ID" value="GAI12381.1"/>
    <property type="molecule type" value="Genomic_DNA"/>
</dbReference>
<gene>
    <name evidence="1" type="ORF">S06H3_13119</name>
</gene>
<evidence type="ECO:0000313" key="1">
    <source>
        <dbReference type="EMBL" id="GAI12381.1"/>
    </source>
</evidence>
<sequence length="51" mass="5850">ADSDGVFFLWNLKVRRKYSVGTEAAGFSHSTHELYLDEEYTDLGRILLSEL</sequence>
<proteinExistence type="predicted"/>
<dbReference type="AlphaFoldDB" id="X1M2T2"/>
<protein>
    <submittedName>
        <fullName evidence="1">Uncharacterized protein</fullName>
    </submittedName>
</protein>
<organism evidence="1">
    <name type="scientific">marine sediment metagenome</name>
    <dbReference type="NCBI Taxonomy" id="412755"/>
    <lineage>
        <taxon>unclassified sequences</taxon>
        <taxon>metagenomes</taxon>
        <taxon>ecological metagenomes</taxon>
    </lineage>
</organism>
<accession>X1M2T2</accession>